<evidence type="ECO:0000256" key="1">
    <source>
        <dbReference type="ARBA" id="ARBA00022927"/>
    </source>
</evidence>
<evidence type="ECO:0000259" key="3">
    <source>
        <dbReference type="PROSITE" id="PS50192"/>
    </source>
</evidence>
<dbReference type="Pfam" id="PF05739">
    <property type="entry name" value="SNARE"/>
    <property type="match status" value="1"/>
</dbReference>
<evidence type="ECO:0000313" key="4">
    <source>
        <dbReference type="EMBL" id="KAK9907291.1"/>
    </source>
</evidence>
<keyword evidence="1" id="KW-0813">Transport</keyword>
<feature type="domain" description="T-SNARE coiled-coil homology" evidence="3">
    <location>
        <begin position="1"/>
        <end position="36"/>
    </location>
</feature>
<protein>
    <recommendedName>
        <fullName evidence="3">t-SNARE coiled-coil homology domain-containing protein</fullName>
    </recommendedName>
</protein>
<accession>A0ABR2YLG2</accession>
<proteinExistence type="predicted"/>
<comment type="caution">
    <text evidence="4">The sequence shown here is derived from an EMBL/GenBank/DDBJ whole genome shotgun (WGS) entry which is preliminary data.</text>
</comment>
<gene>
    <name evidence="4" type="ORF">WJX75_000825</name>
</gene>
<dbReference type="PROSITE" id="PS50192">
    <property type="entry name" value="T_SNARE"/>
    <property type="match status" value="1"/>
</dbReference>
<sequence length="70" mass="8018">MGETLNQQDVVLDTIDDKMNKVTEQLKTNNVKLKGIVTQMRSSRNFCLDVVLICIILGLGLYLFQLFKKK</sequence>
<evidence type="ECO:0000256" key="2">
    <source>
        <dbReference type="SAM" id="Phobius"/>
    </source>
</evidence>
<reference evidence="4 5" key="1">
    <citation type="journal article" date="2024" name="Nat. Commun.">
        <title>Phylogenomics reveals the evolutionary origins of lichenization in chlorophyte algae.</title>
        <authorList>
            <person name="Puginier C."/>
            <person name="Libourel C."/>
            <person name="Otte J."/>
            <person name="Skaloud P."/>
            <person name="Haon M."/>
            <person name="Grisel S."/>
            <person name="Petersen M."/>
            <person name="Berrin J.G."/>
            <person name="Delaux P.M."/>
            <person name="Dal Grande F."/>
            <person name="Keller J."/>
        </authorList>
    </citation>
    <scope>NUCLEOTIDE SEQUENCE [LARGE SCALE GENOMIC DNA]</scope>
    <source>
        <strain evidence="4 5">SAG 216-7</strain>
    </source>
</reference>
<keyword evidence="2" id="KW-0472">Membrane</keyword>
<keyword evidence="5" id="KW-1185">Reference proteome</keyword>
<organism evidence="4 5">
    <name type="scientific">Coccomyxa subellipsoidea</name>
    <dbReference type="NCBI Taxonomy" id="248742"/>
    <lineage>
        <taxon>Eukaryota</taxon>
        <taxon>Viridiplantae</taxon>
        <taxon>Chlorophyta</taxon>
        <taxon>core chlorophytes</taxon>
        <taxon>Trebouxiophyceae</taxon>
        <taxon>Trebouxiophyceae incertae sedis</taxon>
        <taxon>Coccomyxaceae</taxon>
        <taxon>Coccomyxa</taxon>
    </lineage>
</organism>
<keyword evidence="1" id="KW-0653">Protein transport</keyword>
<feature type="transmembrane region" description="Helical" evidence="2">
    <location>
        <begin position="46"/>
        <end position="67"/>
    </location>
</feature>
<keyword evidence="2" id="KW-1133">Transmembrane helix</keyword>
<dbReference type="EMBL" id="JALJOT010000009">
    <property type="protein sequence ID" value="KAK9907291.1"/>
    <property type="molecule type" value="Genomic_DNA"/>
</dbReference>
<dbReference type="CDD" id="cd15841">
    <property type="entry name" value="SNARE_Qc"/>
    <property type="match status" value="1"/>
</dbReference>
<dbReference type="Gene3D" id="1.20.5.110">
    <property type="match status" value="1"/>
</dbReference>
<keyword evidence="2" id="KW-0812">Transmembrane</keyword>
<dbReference type="InterPro" id="IPR000727">
    <property type="entry name" value="T_SNARE_dom"/>
</dbReference>
<evidence type="ECO:0000313" key="5">
    <source>
        <dbReference type="Proteomes" id="UP001491310"/>
    </source>
</evidence>
<name>A0ABR2YLG2_9CHLO</name>
<dbReference type="Proteomes" id="UP001491310">
    <property type="component" value="Unassembled WGS sequence"/>
</dbReference>